<dbReference type="AlphaFoldDB" id="A0A1I7XY75"/>
<dbReference type="WBParaSite" id="L893_g1052.t1">
    <property type="protein sequence ID" value="L893_g1052.t1"/>
    <property type="gene ID" value="L893_g1052"/>
</dbReference>
<name>A0A1I7XY75_9BILA</name>
<proteinExistence type="predicted"/>
<reference evidence="3" key="1">
    <citation type="submission" date="2016-11" db="UniProtKB">
        <authorList>
            <consortium name="WormBaseParasite"/>
        </authorList>
    </citation>
    <scope>IDENTIFICATION</scope>
</reference>
<accession>A0A1I7XY75</accession>
<feature type="compositionally biased region" description="Low complexity" evidence="1">
    <location>
        <begin position="30"/>
        <end position="41"/>
    </location>
</feature>
<sequence>MDLSQRSHIGERTNIGRFAEPLVSHRRPTRSSPSSPPSLSSQWQSLFGPTYLTWFVFMVYFSLPDAVPKTLWAHLR</sequence>
<evidence type="ECO:0000313" key="3">
    <source>
        <dbReference type="WBParaSite" id="L893_g1052.t1"/>
    </source>
</evidence>
<organism evidence="2 3">
    <name type="scientific">Steinernema glaseri</name>
    <dbReference type="NCBI Taxonomy" id="37863"/>
    <lineage>
        <taxon>Eukaryota</taxon>
        <taxon>Metazoa</taxon>
        <taxon>Ecdysozoa</taxon>
        <taxon>Nematoda</taxon>
        <taxon>Chromadorea</taxon>
        <taxon>Rhabditida</taxon>
        <taxon>Tylenchina</taxon>
        <taxon>Panagrolaimomorpha</taxon>
        <taxon>Strongyloidoidea</taxon>
        <taxon>Steinernematidae</taxon>
        <taxon>Steinernema</taxon>
    </lineage>
</organism>
<protein>
    <submittedName>
        <fullName evidence="3">Uncharacterized protein</fullName>
    </submittedName>
</protein>
<evidence type="ECO:0000313" key="2">
    <source>
        <dbReference type="Proteomes" id="UP000095287"/>
    </source>
</evidence>
<dbReference type="Proteomes" id="UP000095287">
    <property type="component" value="Unplaced"/>
</dbReference>
<keyword evidence="2" id="KW-1185">Reference proteome</keyword>
<evidence type="ECO:0000256" key="1">
    <source>
        <dbReference type="SAM" id="MobiDB-lite"/>
    </source>
</evidence>
<feature type="region of interest" description="Disordered" evidence="1">
    <location>
        <begin position="1"/>
        <end position="42"/>
    </location>
</feature>